<name>A0ABS8PCK7_9PSEU</name>
<organism evidence="3 4">
    <name type="scientific">Actinomycetospora endophytica</name>
    <dbReference type="NCBI Taxonomy" id="2291215"/>
    <lineage>
        <taxon>Bacteria</taxon>
        <taxon>Bacillati</taxon>
        <taxon>Actinomycetota</taxon>
        <taxon>Actinomycetes</taxon>
        <taxon>Pseudonocardiales</taxon>
        <taxon>Pseudonocardiaceae</taxon>
        <taxon>Actinomycetospora</taxon>
    </lineage>
</organism>
<dbReference type="Proteomes" id="UP001199469">
    <property type="component" value="Unassembled WGS sequence"/>
</dbReference>
<dbReference type="Pfam" id="PF03992">
    <property type="entry name" value="ABM"/>
    <property type="match status" value="1"/>
</dbReference>
<dbReference type="PANTHER" id="PTHR40057:SF1">
    <property type="entry name" value="SLR1162 PROTEIN"/>
    <property type="match status" value="1"/>
</dbReference>
<keyword evidence="1" id="KW-0812">Transmembrane</keyword>
<dbReference type="InterPro" id="IPR011008">
    <property type="entry name" value="Dimeric_a/b-barrel"/>
</dbReference>
<keyword evidence="4" id="KW-1185">Reference proteome</keyword>
<feature type="transmembrane region" description="Helical" evidence="1">
    <location>
        <begin position="161"/>
        <end position="190"/>
    </location>
</feature>
<sequence>MSSNSAVGPAPVGPTTDDVVAVVVAHAVPPQDEAAFLEWQQRMTEAERGAPGHVGSELLRPVPGVQEEWVAVTRFAGGPALEAWLASAERRRVLDDGERFRDFRIQRVGPSFGSWFAGPDAGPDAGPPSWKTALSVLVGLYPTVVLLTLALSALWPAAPLWASLLVGNVLSVSVLTWVVMPVVTRALGFWLEPASRGPRTDVLGTVVPLMFLAFAAAVFWVLTT</sequence>
<keyword evidence="1" id="KW-1133">Transmembrane helix</keyword>
<protein>
    <submittedName>
        <fullName evidence="3">Antibiotic biosynthesis monooxygenase</fullName>
    </submittedName>
</protein>
<dbReference type="EMBL" id="JAJNDB010000005">
    <property type="protein sequence ID" value="MCD2196005.1"/>
    <property type="molecule type" value="Genomic_DNA"/>
</dbReference>
<evidence type="ECO:0000313" key="4">
    <source>
        <dbReference type="Proteomes" id="UP001199469"/>
    </source>
</evidence>
<evidence type="ECO:0000313" key="3">
    <source>
        <dbReference type="EMBL" id="MCD2196005.1"/>
    </source>
</evidence>
<feature type="transmembrane region" description="Helical" evidence="1">
    <location>
        <begin position="133"/>
        <end position="155"/>
    </location>
</feature>
<evidence type="ECO:0000256" key="1">
    <source>
        <dbReference type="SAM" id="Phobius"/>
    </source>
</evidence>
<keyword evidence="3" id="KW-0560">Oxidoreductase</keyword>
<dbReference type="Gene3D" id="3.30.70.100">
    <property type="match status" value="1"/>
</dbReference>
<proteinExistence type="predicted"/>
<feature type="domain" description="ABM" evidence="2">
    <location>
        <begin position="20"/>
        <end position="92"/>
    </location>
</feature>
<dbReference type="InterPro" id="IPR038762">
    <property type="entry name" value="ABM_predict"/>
</dbReference>
<dbReference type="RefSeq" id="WP_230737864.1">
    <property type="nucleotide sequence ID" value="NZ_JAJNDB010000005.1"/>
</dbReference>
<accession>A0ABS8PCK7</accession>
<dbReference type="PANTHER" id="PTHR40057">
    <property type="entry name" value="SLR1162 PROTEIN"/>
    <property type="match status" value="1"/>
</dbReference>
<gene>
    <name evidence="3" type="ORF">LQ327_21780</name>
</gene>
<reference evidence="3 4" key="1">
    <citation type="submission" date="2021-11" db="EMBL/GenBank/DDBJ databases">
        <title>Draft genome sequence of Actinomycetospora sp. SF1 isolated from the rhizosphere soil.</title>
        <authorList>
            <person name="Duangmal K."/>
            <person name="Chantavorakit T."/>
        </authorList>
    </citation>
    <scope>NUCLEOTIDE SEQUENCE [LARGE SCALE GENOMIC DNA]</scope>
    <source>
        <strain evidence="3 4">TBRC 5722</strain>
    </source>
</reference>
<evidence type="ECO:0000259" key="2">
    <source>
        <dbReference type="Pfam" id="PF03992"/>
    </source>
</evidence>
<keyword evidence="3" id="KW-0503">Monooxygenase</keyword>
<dbReference type="InterPro" id="IPR007138">
    <property type="entry name" value="ABM_dom"/>
</dbReference>
<keyword evidence="1" id="KW-0472">Membrane</keyword>
<comment type="caution">
    <text evidence="3">The sequence shown here is derived from an EMBL/GenBank/DDBJ whole genome shotgun (WGS) entry which is preliminary data.</text>
</comment>
<dbReference type="GO" id="GO:0004497">
    <property type="term" value="F:monooxygenase activity"/>
    <property type="evidence" value="ECO:0007669"/>
    <property type="project" value="UniProtKB-KW"/>
</dbReference>
<feature type="transmembrane region" description="Helical" evidence="1">
    <location>
        <begin position="202"/>
        <end position="222"/>
    </location>
</feature>
<dbReference type="SUPFAM" id="SSF54909">
    <property type="entry name" value="Dimeric alpha+beta barrel"/>
    <property type="match status" value="1"/>
</dbReference>